<dbReference type="Pfam" id="PF00126">
    <property type="entry name" value="HTH_1"/>
    <property type="match status" value="1"/>
</dbReference>
<dbReference type="GO" id="GO:0000976">
    <property type="term" value="F:transcription cis-regulatory region binding"/>
    <property type="evidence" value="ECO:0007669"/>
    <property type="project" value="TreeGrafter"/>
</dbReference>
<dbReference type="Proteomes" id="UP000051647">
    <property type="component" value="Unassembled WGS sequence"/>
</dbReference>
<dbReference type="STRING" id="1423815.FC27_GL000757"/>
<proteinExistence type="inferred from homology"/>
<dbReference type="InterPro" id="IPR000847">
    <property type="entry name" value="LysR_HTH_N"/>
</dbReference>
<comment type="similarity">
    <text evidence="1">Belongs to the LysR transcriptional regulatory family.</text>
</comment>
<dbReference type="SUPFAM" id="SSF46785">
    <property type="entry name" value="Winged helix' DNA-binding domain"/>
    <property type="match status" value="1"/>
</dbReference>
<evidence type="ECO:0000313" key="6">
    <source>
        <dbReference type="EMBL" id="KRL66213.1"/>
    </source>
</evidence>
<dbReference type="PROSITE" id="PS50931">
    <property type="entry name" value="HTH_LYSR"/>
    <property type="match status" value="1"/>
</dbReference>
<gene>
    <name evidence="6" type="ORF">FC27_GL000757</name>
</gene>
<dbReference type="PANTHER" id="PTHR30126">
    <property type="entry name" value="HTH-TYPE TRANSCRIPTIONAL REGULATOR"/>
    <property type="match status" value="1"/>
</dbReference>
<dbReference type="Gene3D" id="3.40.190.290">
    <property type="match status" value="1"/>
</dbReference>
<feature type="domain" description="HTH lysR-type" evidence="5">
    <location>
        <begin position="13"/>
        <end position="70"/>
    </location>
</feature>
<evidence type="ECO:0000256" key="1">
    <source>
        <dbReference type="ARBA" id="ARBA00009437"/>
    </source>
</evidence>
<dbReference type="InterPro" id="IPR036388">
    <property type="entry name" value="WH-like_DNA-bd_sf"/>
</dbReference>
<sequence>MNSLLDEDARRVFSSKALNYFDELSKNMSYTKTAQSLGITQPALTQQIKKIEKVVGAPLFYSVGKKIYLTDAGTLLLSATQDIFNVINTVTDQIQQKSSESSGTISIGILAAVETKVLEDFIVEFNRINPNIEIDLILLTRREIWDEIQNNKIDIAVMYLPDNTIKNWKSYKSKKIINDTIMLVHNNEKIFKKGKATYKEATVQPWATYLRGYYFTDLLIEKFKNSLVDVPKIVARFSSPYQILKFVQESDDIYAGLPLSFCIANERLVKSYTTVLEPAISSELTFVYRDDKDKIPRIKEFFNEWDSFLQKTSYTDRLRS</sequence>
<dbReference type="GO" id="GO:0003700">
    <property type="term" value="F:DNA-binding transcription factor activity"/>
    <property type="evidence" value="ECO:0007669"/>
    <property type="project" value="InterPro"/>
</dbReference>
<dbReference type="CDD" id="cd05466">
    <property type="entry name" value="PBP2_LTTR_substrate"/>
    <property type="match status" value="1"/>
</dbReference>
<evidence type="ECO:0000256" key="3">
    <source>
        <dbReference type="ARBA" id="ARBA00023125"/>
    </source>
</evidence>
<protein>
    <submittedName>
        <fullName evidence="6">Transcription regulator</fullName>
    </submittedName>
</protein>
<keyword evidence="3" id="KW-0238">DNA-binding</keyword>
<dbReference type="InterPro" id="IPR005119">
    <property type="entry name" value="LysR_subst-bd"/>
</dbReference>
<name>A0A0R1SIU9_9LACO</name>
<dbReference type="SUPFAM" id="SSF53850">
    <property type="entry name" value="Periplasmic binding protein-like II"/>
    <property type="match status" value="1"/>
</dbReference>
<dbReference type="PRINTS" id="PR00039">
    <property type="entry name" value="HTHLYSR"/>
</dbReference>
<evidence type="ECO:0000256" key="2">
    <source>
        <dbReference type="ARBA" id="ARBA00023015"/>
    </source>
</evidence>
<accession>A0A0R1SIU9</accession>
<keyword evidence="2" id="KW-0805">Transcription regulation</keyword>
<dbReference type="InterPro" id="IPR036390">
    <property type="entry name" value="WH_DNA-bd_sf"/>
</dbReference>
<organism evidence="6 7">
    <name type="scientific">Companilactobacillus versmoldensis DSM 14857 = KCTC 3814</name>
    <dbReference type="NCBI Taxonomy" id="1423815"/>
    <lineage>
        <taxon>Bacteria</taxon>
        <taxon>Bacillati</taxon>
        <taxon>Bacillota</taxon>
        <taxon>Bacilli</taxon>
        <taxon>Lactobacillales</taxon>
        <taxon>Lactobacillaceae</taxon>
        <taxon>Companilactobacillus</taxon>
    </lineage>
</organism>
<dbReference type="Gene3D" id="1.10.10.10">
    <property type="entry name" value="Winged helix-like DNA-binding domain superfamily/Winged helix DNA-binding domain"/>
    <property type="match status" value="1"/>
</dbReference>
<dbReference type="PATRIC" id="fig|1423815.3.peg.766"/>
<dbReference type="PANTHER" id="PTHR30126:SF40">
    <property type="entry name" value="HTH-TYPE TRANSCRIPTIONAL REGULATOR GLTR"/>
    <property type="match status" value="1"/>
</dbReference>
<evidence type="ECO:0000256" key="4">
    <source>
        <dbReference type="ARBA" id="ARBA00023163"/>
    </source>
</evidence>
<evidence type="ECO:0000259" key="5">
    <source>
        <dbReference type="PROSITE" id="PS50931"/>
    </source>
</evidence>
<comment type="caution">
    <text evidence="6">The sequence shown here is derived from an EMBL/GenBank/DDBJ whole genome shotgun (WGS) entry which is preliminary data.</text>
</comment>
<evidence type="ECO:0000313" key="7">
    <source>
        <dbReference type="Proteomes" id="UP000051647"/>
    </source>
</evidence>
<dbReference type="AlphaFoldDB" id="A0A0R1SIU9"/>
<keyword evidence="4" id="KW-0804">Transcription</keyword>
<dbReference type="Pfam" id="PF03466">
    <property type="entry name" value="LysR_substrate"/>
    <property type="match status" value="1"/>
</dbReference>
<reference evidence="6 7" key="1">
    <citation type="journal article" date="2015" name="Genome Announc.">
        <title>Expanding the biotechnology potential of lactobacilli through comparative genomics of 213 strains and associated genera.</title>
        <authorList>
            <person name="Sun Z."/>
            <person name="Harris H.M."/>
            <person name="McCann A."/>
            <person name="Guo C."/>
            <person name="Argimon S."/>
            <person name="Zhang W."/>
            <person name="Yang X."/>
            <person name="Jeffery I.B."/>
            <person name="Cooney J.C."/>
            <person name="Kagawa T.F."/>
            <person name="Liu W."/>
            <person name="Song Y."/>
            <person name="Salvetti E."/>
            <person name="Wrobel A."/>
            <person name="Rasinkangas P."/>
            <person name="Parkhill J."/>
            <person name="Rea M.C."/>
            <person name="O'Sullivan O."/>
            <person name="Ritari J."/>
            <person name="Douillard F.P."/>
            <person name="Paul Ross R."/>
            <person name="Yang R."/>
            <person name="Briner A.E."/>
            <person name="Felis G.E."/>
            <person name="de Vos W.M."/>
            <person name="Barrangou R."/>
            <person name="Klaenhammer T.R."/>
            <person name="Caufield P.W."/>
            <person name="Cui Y."/>
            <person name="Zhang H."/>
            <person name="O'Toole P.W."/>
        </authorList>
    </citation>
    <scope>NUCLEOTIDE SEQUENCE [LARGE SCALE GENOMIC DNA]</scope>
    <source>
        <strain evidence="6 7">DSM 14857</strain>
    </source>
</reference>
<dbReference type="EMBL" id="AZFA01000018">
    <property type="protein sequence ID" value="KRL66213.1"/>
    <property type="molecule type" value="Genomic_DNA"/>
</dbReference>
<keyword evidence="7" id="KW-1185">Reference proteome</keyword>
<dbReference type="eggNOG" id="COG0583">
    <property type="taxonomic scope" value="Bacteria"/>
</dbReference>